<keyword evidence="3" id="KW-0677">Repeat</keyword>
<evidence type="ECO:0000256" key="4">
    <source>
        <dbReference type="ARBA" id="ARBA00022771"/>
    </source>
</evidence>
<dbReference type="InterPro" id="IPR013087">
    <property type="entry name" value="Znf_C2H2_type"/>
</dbReference>
<evidence type="ECO:0000313" key="10">
    <source>
        <dbReference type="EMBL" id="TGO47924.1"/>
    </source>
</evidence>
<feature type="domain" description="C2H2-type" evidence="9">
    <location>
        <begin position="394"/>
        <end position="417"/>
    </location>
</feature>
<evidence type="ECO:0000256" key="5">
    <source>
        <dbReference type="ARBA" id="ARBA00022833"/>
    </source>
</evidence>
<name>A0A4Z1HG77_9HELO</name>
<feature type="region of interest" description="Disordered" evidence="8">
    <location>
        <begin position="425"/>
        <end position="453"/>
    </location>
</feature>
<comment type="caution">
    <text evidence="10">The sequence shown here is derived from an EMBL/GenBank/DDBJ whole genome shotgun (WGS) entry which is preliminary data.</text>
</comment>
<gene>
    <name evidence="10" type="ORF">BCON_0258g00030</name>
</gene>
<dbReference type="Pfam" id="PF00096">
    <property type="entry name" value="zf-C2H2"/>
    <property type="match status" value="1"/>
</dbReference>
<dbReference type="PROSITE" id="PS00028">
    <property type="entry name" value="ZINC_FINGER_C2H2_1"/>
    <property type="match status" value="3"/>
</dbReference>
<feature type="region of interest" description="Disordered" evidence="8">
    <location>
        <begin position="279"/>
        <end position="332"/>
    </location>
</feature>
<feature type="region of interest" description="Disordered" evidence="8">
    <location>
        <begin position="31"/>
        <end position="94"/>
    </location>
</feature>
<dbReference type="PANTHER" id="PTHR24381:SF393">
    <property type="entry name" value="CHROMATIN-LINKED ADAPTOR FOR MSL PROTEINS, ISOFORM B"/>
    <property type="match status" value="1"/>
</dbReference>
<dbReference type="GO" id="GO:0008270">
    <property type="term" value="F:zinc ion binding"/>
    <property type="evidence" value="ECO:0007669"/>
    <property type="project" value="UniProtKB-KW"/>
</dbReference>
<dbReference type="GO" id="GO:0000977">
    <property type="term" value="F:RNA polymerase II transcription regulatory region sequence-specific DNA binding"/>
    <property type="evidence" value="ECO:0007669"/>
    <property type="project" value="TreeGrafter"/>
</dbReference>
<dbReference type="PANTHER" id="PTHR24381">
    <property type="entry name" value="ZINC FINGER PROTEIN"/>
    <property type="match status" value="1"/>
</dbReference>
<evidence type="ECO:0000313" key="11">
    <source>
        <dbReference type="Proteomes" id="UP000297527"/>
    </source>
</evidence>
<dbReference type="GO" id="GO:0005634">
    <property type="term" value="C:nucleus"/>
    <property type="evidence" value="ECO:0007669"/>
    <property type="project" value="UniProtKB-SubCell"/>
</dbReference>
<evidence type="ECO:0000256" key="2">
    <source>
        <dbReference type="ARBA" id="ARBA00022723"/>
    </source>
</evidence>
<feature type="region of interest" description="Disordered" evidence="8">
    <location>
        <begin position="192"/>
        <end position="262"/>
    </location>
</feature>
<accession>A0A4Z1HG77</accession>
<keyword evidence="11" id="KW-1185">Reference proteome</keyword>
<evidence type="ECO:0000256" key="3">
    <source>
        <dbReference type="ARBA" id="ARBA00022737"/>
    </source>
</evidence>
<feature type="domain" description="C2H2-type" evidence="9">
    <location>
        <begin position="337"/>
        <end position="365"/>
    </location>
</feature>
<evidence type="ECO:0000256" key="7">
    <source>
        <dbReference type="PROSITE-ProRule" id="PRU00042"/>
    </source>
</evidence>
<dbReference type="PROSITE" id="PS50157">
    <property type="entry name" value="ZINC_FINGER_C2H2_2"/>
    <property type="match status" value="3"/>
</dbReference>
<feature type="compositionally biased region" description="Polar residues" evidence="8">
    <location>
        <begin position="234"/>
        <end position="246"/>
    </location>
</feature>
<reference evidence="10 11" key="1">
    <citation type="submission" date="2017-12" db="EMBL/GenBank/DDBJ databases">
        <title>Comparative genomics of Botrytis spp.</title>
        <authorList>
            <person name="Valero-Jimenez C.A."/>
            <person name="Tapia P."/>
            <person name="Veloso J."/>
            <person name="Silva-Moreno E."/>
            <person name="Staats M."/>
            <person name="Valdes J.H."/>
            <person name="Van Kan J.A.L."/>
        </authorList>
    </citation>
    <scope>NUCLEOTIDE SEQUENCE [LARGE SCALE GENOMIC DNA]</scope>
    <source>
        <strain evidence="10 11">MUCL11595</strain>
    </source>
</reference>
<dbReference type="Proteomes" id="UP000297527">
    <property type="component" value="Unassembled WGS sequence"/>
</dbReference>
<feature type="compositionally biased region" description="Polar residues" evidence="8">
    <location>
        <begin position="48"/>
        <end position="66"/>
    </location>
</feature>
<dbReference type="InterPro" id="IPR036236">
    <property type="entry name" value="Znf_C2H2_sf"/>
</dbReference>
<organism evidence="10 11">
    <name type="scientific">Botryotinia convoluta</name>
    <dbReference type="NCBI Taxonomy" id="54673"/>
    <lineage>
        <taxon>Eukaryota</taxon>
        <taxon>Fungi</taxon>
        <taxon>Dikarya</taxon>
        <taxon>Ascomycota</taxon>
        <taxon>Pezizomycotina</taxon>
        <taxon>Leotiomycetes</taxon>
        <taxon>Helotiales</taxon>
        <taxon>Sclerotiniaceae</taxon>
        <taxon>Botryotinia</taxon>
    </lineage>
</organism>
<feature type="domain" description="C2H2-type" evidence="9">
    <location>
        <begin position="367"/>
        <end position="395"/>
    </location>
</feature>
<evidence type="ECO:0000256" key="8">
    <source>
        <dbReference type="SAM" id="MobiDB-lite"/>
    </source>
</evidence>
<feature type="compositionally biased region" description="Low complexity" evidence="8">
    <location>
        <begin position="294"/>
        <end position="305"/>
    </location>
</feature>
<evidence type="ECO:0000256" key="1">
    <source>
        <dbReference type="ARBA" id="ARBA00004123"/>
    </source>
</evidence>
<keyword evidence="4 7" id="KW-0863">Zinc-finger</keyword>
<dbReference type="SUPFAM" id="SSF57667">
    <property type="entry name" value="beta-beta-alpha zinc fingers"/>
    <property type="match status" value="1"/>
</dbReference>
<comment type="subcellular location">
    <subcellularLocation>
        <location evidence="1">Nucleus</location>
    </subcellularLocation>
</comment>
<sequence>MADLDIKFLLQQKKAEKLKALEAARPTVPPAWDAKYITTKGGHDGEFESNTNFDSDNETSANTASPQKPFGLNYEPQSRSSTNPKPLRKDELSQSSTILISIEPDKRRFFRPLADAITSSSGDQLGKILLRLCVEYPDARAVVESLLADSIDEGIIENPHPLLRRSSNSKIEQSAQKISPIKKALENPLLPIALNNKNQREEQRPLNAKSARGDPKSPPAVLAIVNPTRKFPSVPQTPISPCSSVVSEKRKRKEPADALIVSPSQKKSKPYFVIPKHSKKDIPLSENKDTIPQSKLLSSNSSSTSERFKPPKSIEALQPLSDSGNRKDVGRESSDKYTCSVCHQDFSTNSNLERHMRGVHKTEGEPFGCSICTKKYARRDYLYHHLTSFHTTGSKCNACGLSYQDGDTLSRHMRSVHGVQAVEDKKMPESSTALNPAKKQVRFQEDSMKLRKA</sequence>
<dbReference type="EMBL" id="PQXN01000257">
    <property type="protein sequence ID" value="TGO47924.1"/>
    <property type="molecule type" value="Genomic_DNA"/>
</dbReference>
<dbReference type="FunFam" id="3.30.160.60:FF:000100">
    <property type="entry name" value="Zinc finger 45-like"/>
    <property type="match status" value="1"/>
</dbReference>
<dbReference type="AlphaFoldDB" id="A0A4Z1HG77"/>
<keyword evidence="6" id="KW-0539">Nucleus</keyword>
<feature type="compositionally biased region" description="Basic and acidic residues" evidence="8">
    <location>
        <begin position="442"/>
        <end position="453"/>
    </location>
</feature>
<feature type="compositionally biased region" description="Basic and acidic residues" evidence="8">
    <location>
        <begin position="280"/>
        <end position="289"/>
    </location>
</feature>
<proteinExistence type="predicted"/>
<keyword evidence="2" id="KW-0479">Metal-binding</keyword>
<evidence type="ECO:0000256" key="6">
    <source>
        <dbReference type="ARBA" id="ARBA00023242"/>
    </source>
</evidence>
<dbReference type="SMART" id="SM00355">
    <property type="entry name" value="ZnF_C2H2"/>
    <property type="match status" value="3"/>
</dbReference>
<dbReference type="Gene3D" id="3.30.160.60">
    <property type="entry name" value="Classic Zinc Finger"/>
    <property type="match status" value="2"/>
</dbReference>
<protein>
    <recommendedName>
        <fullName evidence="9">C2H2-type domain-containing protein</fullName>
    </recommendedName>
</protein>
<keyword evidence="5" id="KW-0862">Zinc</keyword>
<dbReference type="GO" id="GO:0000981">
    <property type="term" value="F:DNA-binding transcription factor activity, RNA polymerase II-specific"/>
    <property type="evidence" value="ECO:0007669"/>
    <property type="project" value="TreeGrafter"/>
</dbReference>
<dbReference type="OrthoDB" id="4748970at2759"/>
<feature type="compositionally biased region" description="Polar residues" evidence="8">
    <location>
        <begin position="75"/>
        <end position="84"/>
    </location>
</feature>
<evidence type="ECO:0000259" key="9">
    <source>
        <dbReference type="PROSITE" id="PS50157"/>
    </source>
</evidence>